<evidence type="ECO:0000313" key="3">
    <source>
        <dbReference type="Proteomes" id="UP001151760"/>
    </source>
</evidence>
<organism evidence="2 3">
    <name type="scientific">Tanacetum coccineum</name>
    <dbReference type="NCBI Taxonomy" id="301880"/>
    <lineage>
        <taxon>Eukaryota</taxon>
        <taxon>Viridiplantae</taxon>
        <taxon>Streptophyta</taxon>
        <taxon>Embryophyta</taxon>
        <taxon>Tracheophyta</taxon>
        <taxon>Spermatophyta</taxon>
        <taxon>Magnoliopsida</taxon>
        <taxon>eudicotyledons</taxon>
        <taxon>Gunneridae</taxon>
        <taxon>Pentapetalae</taxon>
        <taxon>asterids</taxon>
        <taxon>campanulids</taxon>
        <taxon>Asterales</taxon>
        <taxon>Asteraceae</taxon>
        <taxon>Asteroideae</taxon>
        <taxon>Anthemideae</taxon>
        <taxon>Anthemidinae</taxon>
        <taxon>Tanacetum</taxon>
    </lineage>
</organism>
<evidence type="ECO:0000256" key="1">
    <source>
        <dbReference type="SAM" id="MobiDB-lite"/>
    </source>
</evidence>
<name>A0ABQ4XAX6_9ASTR</name>
<protein>
    <submittedName>
        <fullName evidence="2">Uncharacterized protein</fullName>
    </submittedName>
</protein>
<sequence length="901" mass="104392">MWIMRSYYGKDSTKIIVSHYMTIFTDISRRAQDMYHNLQDDDIMKNIFNSGRHKNKVGMQIPAWMITDEMKLTEHYRMYAEVFGIDVPLTQSQPTESTQGKHRTPSSPNPDKEVAESSAPRRSTVIHLCLPERRSTRLTPPAPVPTVDKADEMILQDTLQVSLAEHKSREEQEARENVALVDEHLASEEIEKMVDGQENIVDDSSIPRNDESNIPGTRIEPRSDKESPEVELTNVVIPVNVNDEDEEITDEVYELKRREKGKIVEETRNSPIPTPIRSPRIHTNLVSSDTEKLQELTDTPHTTSSLSSPHKNYLFAHLRARFMPKKSFDTLADNLHDVMVETLSDLVDKHIKEQAKEETKRLIAKAILQERGNIQAQISTQIENAIANVIPSQVDASVRSYMSGHILHVHPAQSQTSSVPEQQYQLYLAMKVDPQLQQQDKAIWLALQMKFERNTVLQTTCRTPFVRLRDQDDPHDDAYPKGENSAKRQKTSEYEAYVSGESSSGQVFQEEQAPSTSGNQEQDDDFDFWTDSYASDDDEIPTKQVSQDIMEEVSLTIDEAKLRKIADEMLRQRCTSGDEHQYHIDQMKNFLKSDIVWESRKEILVSPHPRKTTPLVHSCQKDPEAPALSLINQDLLYLKKGNSGPEKIVLSLHKFPAIIFNDDDIEERTSRWVNKCVKKFNPYARYGVEHWKNPHAKIFYIRKQKEPGKPKEEIYSNLKIVQNLNKNDIEDIYLLIMNGKVPDYADTGLLWSLSVFIRSSVIWERVHDFQLGIESYQQKVNLTAPTMTFPGIEDHEMFSIIYEPVHGIIYKNSKKEKRVMRHSEIHKFCDATLNRVLEGLKSYDNDVKYGYVQKDLTKDETEYLKLFEEEIEERLKHRRQMRRWEMYVNGRPLGSRRERPE</sequence>
<feature type="compositionally biased region" description="Basic and acidic residues" evidence="1">
    <location>
        <begin position="219"/>
        <end position="228"/>
    </location>
</feature>
<dbReference type="Proteomes" id="UP001151760">
    <property type="component" value="Unassembled WGS sequence"/>
</dbReference>
<feature type="region of interest" description="Disordered" evidence="1">
    <location>
        <begin position="468"/>
        <end position="543"/>
    </location>
</feature>
<dbReference type="EMBL" id="BQNB010009345">
    <property type="protein sequence ID" value="GJS62212.1"/>
    <property type="molecule type" value="Genomic_DNA"/>
</dbReference>
<reference evidence="2" key="2">
    <citation type="submission" date="2022-01" db="EMBL/GenBank/DDBJ databases">
        <authorList>
            <person name="Yamashiro T."/>
            <person name="Shiraishi A."/>
            <person name="Satake H."/>
            <person name="Nakayama K."/>
        </authorList>
    </citation>
    <scope>NUCLEOTIDE SEQUENCE</scope>
</reference>
<comment type="caution">
    <text evidence="2">The sequence shown here is derived from an EMBL/GenBank/DDBJ whole genome shotgun (WGS) entry which is preliminary data.</text>
</comment>
<feature type="region of interest" description="Disordered" evidence="1">
    <location>
        <begin position="201"/>
        <end position="228"/>
    </location>
</feature>
<gene>
    <name evidence="2" type="ORF">Tco_0656996</name>
</gene>
<proteinExistence type="predicted"/>
<feature type="compositionally biased region" description="Polar residues" evidence="1">
    <location>
        <begin position="500"/>
        <end position="520"/>
    </location>
</feature>
<reference evidence="2" key="1">
    <citation type="journal article" date="2022" name="Int. J. Mol. Sci.">
        <title>Draft Genome of Tanacetum Coccineum: Genomic Comparison of Closely Related Tanacetum-Family Plants.</title>
        <authorList>
            <person name="Yamashiro T."/>
            <person name="Shiraishi A."/>
            <person name="Nakayama K."/>
            <person name="Satake H."/>
        </authorList>
    </citation>
    <scope>NUCLEOTIDE SEQUENCE</scope>
</reference>
<evidence type="ECO:0000313" key="2">
    <source>
        <dbReference type="EMBL" id="GJS62212.1"/>
    </source>
</evidence>
<feature type="compositionally biased region" description="Basic and acidic residues" evidence="1">
    <location>
        <begin position="468"/>
        <end position="493"/>
    </location>
</feature>
<accession>A0ABQ4XAX6</accession>
<feature type="compositionally biased region" description="Acidic residues" evidence="1">
    <location>
        <begin position="521"/>
        <end position="539"/>
    </location>
</feature>
<feature type="region of interest" description="Disordered" evidence="1">
    <location>
        <begin position="91"/>
        <end position="123"/>
    </location>
</feature>
<keyword evidence="3" id="KW-1185">Reference proteome</keyword>